<evidence type="ECO:0000256" key="2">
    <source>
        <dbReference type="ARBA" id="ARBA00022475"/>
    </source>
</evidence>
<keyword evidence="4 6" id="KW-1133">Transmembrane helix</keyword>
<comment type="subcellular location">
    <subcellularLocation>
        <location evidence="1">Cell membrane</location>
        <topology evidence="1">Multi-pass membrane protein</topology>
    </subcellularLocation>
</comment>
<evidence type="ECO:0000256" key="4">
    <source>
        <dbReference type="ARBA" id="ARBA00022989"/>
    </source>
</evidence>
<evidence type="ECO:0000259" key="8">
    <source>
        <dbReference type="Pfam" id="PF12704"/>
    </source>
</evidence>
<dbReference type="PANTHER" id="PTHR30572">
    <property type="entry name" value="MEMBRANE COMPONENT OF TRANSPORTER-RELATED"/>
    <property type="match status" value="1"/>
</dbReference>
<feature type="transmembrane region" description="Helical" evidence="6">
    <location>
        <begin position="413"/>
        <end position="434"/>
    </location>
</feature>
<feature type="domain" description="MacB-like periplasmic core" evidence="8">
    <location>
        <begin position="474"/>
        <end position="614"/>
    </location>
</feature>
<feature type="transmembrane region" description="Helical" evidence="6">
    <location>
        <begin position="712"/>
        <end position="731"/>
    </location>
</feature>
<feature type="transmembrane region" description="Helical" evidence="6">
    <location>
        <begin position="275"/>
        <end position="297"/>
    </location>
</feature>
<dbReference type="Pfam" id="PF12704">
    <property type="entry name" value="MacB_PCD"/>
    <property type="match status" value="2"/>
</dbReference>
<name>A0ABP7Y9U8_9SPHI</name>
<dbReference type="PANTHER" id="PTHR30572:SF18">
    <property type="entry name" value="ABC-TYPE MACROLIDE FAMILY EXPORT SYSTEM PERMEASE COMPONENT 2"/>
    <property type="match status" value="1"/>
</dbReference>
<evidence type="ECO:0000313" key="10">
    <source>
        <dbReference type="Proteomes" id="UP001500101"/>
    </source>
</evidence>
<keyword evidence="2" id="KW-1003">Cell membrane</keyword>
<dbReference type="Proteomes" id="UP001500101">
    <property type="component" value="Unassembled WGS sequence"/>
</dbReference>
<feature type="transmembrane region" description="Helical" evidence="6">
    <location>
        <begin position="332"/>
        <end position="352"/>
    </location>
</feature>
<evidence type="ECO:0000259" key="7">
    <source>
        <dbReference type="Pfam" id="PF02687"/>
    </source>
</evidence>
<feature type="transmembrane region" description="Helical" evidence="6">
    <location>
        <begin position="364"/>
        <end position="392"/>
    </location>
</feature>
<proteinExistence type="predicted"/>
<keyword evidence="3 6" id="KW-0812">Transmembrane</keyword>
<dbReference type="InterPro" id="IPR003838">
    <property type="entry name" value="ABC3_permease_C"/>
</dbReference>
<dbReference type="Pfam" id="PF02687">
    <property type="entry name" value="FtsX"/>
    <property type="match status" value="2"/>
</dbReference>
<dbReference type="InterPro" id="IPR050250">
    <property type="entry name" value="Macrolide_Exporter_MacB"/>
</dbReference>
<feature type="transmembrane region" description="Helical" evidence="6">
    <location>
        <begin position="16"/>
        <end position="38"/>
    </location>
</feature>
<organism evidence="9 10">
    <name type="scientific">Sphingobacterium kyonggiense</name>
    <dbReference type="NCBI Taxonomy" id="714075"/>
    <lineage>
        <taxon>Bacteria</taxon>
        <taxon>Pseudomonadati</taxon>
        <taxon>Bacteroidota</taxon>
        <taxon>Sphingobacteriia</taxon>
        <taxon>Sphingobacteriales</taxon>
        <taxon>Sphingobacteriaceae</taxon>
        <taxon>Sphingobacterium</taxon>
    </lineage>
</organism>
<protein>
    <submittedName>
        <fullName evidence="9">ABC transporter permease</fullName>
    </submittedName>
</protein>
<reference evidence="10" key="1">
    <citation type="journal article" date="2019" name="Int. J. Syst. Evol. Microbiol.">
        <title>The Global Catalogue of Microorganisms (GCM) 10K type strain sequencing project: providing services to taxonomists for standard genome sequencing and annotation.</title>
        <authorList>
            <consortium name="The Broad Institute Genomics Platform"/>
            <consortium name="The Broad Institute Genome Sequencing Center for Infectious Disease"/>
            <person name="Wu L."/>
            <person name="Ma J."/>
        </authorList>
    </citation>
    <scope>NUCLEOTIDE SEQUENCE [LARGE SCALE GENOMIC DNA]</scope>
    <source>
        <strain evidence="10">JCM 16704</strain>
    </source>
</reference>
<comment type="caution">
    <text evidence="9">The sequence shown here is derived from an EMBL/GenBank/DDBJ whole genome shotgun (WGS) entry which is preliminary data.</text>
</comment>
<evidence type="ECO:0000256" key="5">
    <source>
        <dbReference type="ARBA" id="ARBA00023136"/>
    </source>
</evidence>
<evidence type="ECO:0000256" key="1">
    <source>
        <dbReference type="ARBA" id="ARBA00004651"/>
    </source>
</evidence>
<sequence length="784" mass="89728">MKTAWRLFFRNKQVNYINLLGLSLGLSMVFMLFCWSLNEWSFDQYHQDTNRIFRLTAENKEKEIIDRQPLPLRDKLIHNMDEIETATAIRGITGILPTIKSGDKLWKEKQVAYIDENWFKVFDYQFIAGGFESFNKQPHSVILTEDKAKLYFGPNTNPIGKTIYIDSEPYAVQAVLKNNPSNSSFQFQIFLPIAARHLHTFWKERDQYDFIPSYSIFIKLKQGIIQNEGLNQAIQNQGSDQWKASYKNYLTPLSQIHTEKGITTSDITNRGNKNLANAIFILAVLIMLLVAINYINLSTAKSFSAAKGIALRKVIGASRIHIIKHLISEASIIATLCLVLASLLTFFLLPLFQDLLGITIHVGLYQVLMGIGLWILLLFISFTYPILLFSAIPALGNLKNIEKIKLGSTSKRSWLVGFQLASAMLLITCSIGIAQQMNYIKSSYEKYDYQQLVDILLPFYSGESSLQKKQLFLEKVSALPEVQIASLSSTIIDEYNEDNSLKWTGKSDTANYQLNILPVDEAFQALYELQIQEGRWFEDNRKTDQANFIINETAVNRMELKQPILGTKINYDGREGQIIAVVKDFPFQKMQHKIQPLVLINDPNYSNTIIIRTNQTGLQETMEKLNPIYEELYPEEPFQYQFIKEQVEAVYRSDNNVMKLAWAGTIAAILISALGLYGISLFNLEQRNKEISIRKVLGSSAWEIFQLLSKNYLIILIFSLFVSIPIAWILLNQWLQNFAFKIQIIYGVFILAVVLLTVICMLSIGFQTWRAAKANPIKTLRNDD</sequence>
<feature type="domain" description="ABC3 transporter permease C-terminal" evidence="7">
    <location>
        <begin position="666"/>
        <end position="776"/>
    </location>
</feature>
<dbReference type="RefSeq" id="WP_344673034.1">
    <property type="nucleotide sequence ID" value="NZ_BAAAZI010000004.1"/>
</dbReference>
<feature type="domain" description="MacB-like periplasmic core" evidence="8">
    <location>
        <begin position="17"/>
        <end position="224"/>
    </location>
</feature>
<keyword evidence="10" id="KW-1185">Reference proteome</keyword>
<dbReference type="EMBL" id="BAAAZI010000004">
    <property type="protein sequence ID" value="GAA4132804.1"/>
    <property type="molecule type" value="Genomic_DNA"/>
</dbReference>
<keyword evidence="5 6" id="KW-0472">Membrane</keyword>
<evidence type="ECO:0000256" key="3">
    <source>
        <dbReference type="ARBA" id="ARBA00022692"/>
    </source>
</evidence>
<feature type="transmembrane region" description="Helical" evidence="6">
    <location>
        <begin position="660"/>
        <end position="684"/>
    </location>
</feature>
<evidence type="ECO:0000313" key="9">
    <source>
        <dbReference type="EMBL" id="GAA4132804.1"/>
    </source>
</evidence>
<feature type="transmembrane region" description="Helical" evidence="6">
    <location>
        <begin position="743"/>
        <end position="766"/>
    </location>
</feature>
<accession>A0ABP7Y9U8</accession>
<feature type="domain" description="ABC3 transporter permease C-terminal" evidence="7">
    <location>
        <begin position="281"/>
        <end position="392"/>
    </location>
</feature>
<dbReference type="InterPro" id="IPR025857">
    <property type="entry name" value="MacB_PCD"/>
</dbReference>
<evidence type="ECO:0000256" key="6">
    <source>
        <dbReference type="SAM" id="Phobius"/>
    </source>
</evidence>
<gene>
    <name evidence="9" type="ORF">GCM10022216_04300</name>
</gene>